<comment type="caution">
    <text evidence="1">The sequence shown here is derived from an EMBL/GenBank/DDBJ whole genome shotgun (WGS) entry which is preliminary data.</text>
</comment>
<name>A0ABU6KER1_9BACI</name>
<dbReference type="EMBL" id="JARZFX010000003">
    <property type="protein sequence ID" value="MEC5423670.1"/>
    <property type="molecule type" value="Genomic_DNA"/>
</dbReference>
<evidence type="ECO:0000313" key="2">
    <source>
        <dbReference type="Proteomes" id="UP001335737"/>
    </source>
</evidence>
<protein>
    <submittedName>
        <fullName evidence="1">Competence protein ComK</fullName>
    </submittedName>
</protein>
<proteinExistence type="predicted"/>
<keyword evidence="2" id="KW-1185">Reference proteome</keyword>
<dbReference type="Proteomes" id="UP001335737">
    <property type="component" value="Unassembled WGS sequence"/>
</dbReference>
<organism evidence="1 2">
    <name type="scientific">Virgibacillus tibetensis</name>
    <dbReference type="NCBI Taxonomy" id="3042313"/>
    <lineage>
        <taxon>Bacteria</taxon>
        <taxon>Bacillati</taxon>
        <taxon>Bacillota</taxon>
        <taxon>Bacilli</taxon>
        <taxon>Bacillales</taxon>
        <taxon>Bacillaceae</taxon>
        <taxon>Virgibacillus</taxon>
    </lineage>
</organism>
<gene>
    <name evidence="1" type="ORF">QGM71_09215</name>
</gene>
<sequence>MKILITDLYSPSHEITPLTMAIVAQRGLDGTTSTCVLEEQEEYVIRSSPSKIMDHACKFFGASLKGRQEGTRDICGITHKAPISVDPSSGMYFFPTSSPKNSKCSWIAHSHIDKVNKGANHRTEIVFKNGKSILVESSYGSILNQIQRTAQYRYLLDNRIRFLQKHSVAELAPEPFA</sequence>
<evidence type="ECO:0000313" key="1">
    <source>
        <dbReference type="EMBL" id="MEC5423670.1"/>
    </source>
</evidence>
<reference evidence="1 2" key="1">
    <citation type="journal article" date="2024" name="Int. J. Syst. Evol. Microbiol.">
        <title>Virgibacillus tibetensis sp. nov., isolated from salt lake on the Tibetan Plateau of China.</title>
        <authorList>
            <person name="Phurbu D."/>
            <person name="Liu Z.-X."/>
            <person name="Wang R."/>
            <person name="Zheng Y.-Y."/>
            <person name="Liu H.-C."/>
            <person name="Zhou Y.-G."/>
            <person name="Yu Y.-J."/>
            <person name="Li A.-H."/>
        </authorList>
    </citation>
    <scope>NUCLEOTIDE SEQUENCE [LARGE SCALE GENOMIC DNA]</scope>
    <source>
        <strain evidence="1 2">C22-A2</strain>
    </source>
</reference>
<dbReference type="PIRSF" id="PIRSF011560">
    <property type="entry name" value="ComK"/>
    <property type="match status" value="1"/>
</dbReference>
<accession>A0ABU6KER1</accession>
<dbReference type="InterPro" id="IPR010461">
    <property type="entry name" value="ComK"/>
</dbReference>
<dbReference type="Pfam" id="PF06338">
    <property type="entry name" value="ComK"/>
    <property type="match status" value="1"/>
</dbReference>